<name>A0ABN9VH71_9DINO</name>
<dbReference type="PANTHER" id="PTHR38899">
    <property type="entry name" value="DOMAIN OOKINETE PROTEIN, PUTATIVE-RELATED"/>
    <property type="match status" value="1"/>
</dbReference>
<evidence type="ECO:0000313" key="1">
    <source>
        <dbReference type="EMBL" id="CAK0872521.1"/>
    </source>
</evidence>
<gene>
    <name evidence="1" type="ORF">PCOR1329_LOCUS57967</name>
</gene>
<dbReference type="PANTHER" id="PTHR38899:SF1">
    <property type="entry name" value="PROTEIN KINASE"/>
    <property type="match status" value="1"/>
</dbReference>
<dbReference type="Proteomes" id="UP001189429">
    <property type="component" value="Unassembled WGS sequence"/>
</dbReference>
<sequence>MPTLACALEDVRLISARTTYESEDVSNPLDWKVLAFENEIRRIYADRAVDPSRRKNVFSLGDSLHEREALLRVTSQLPNCRSKSLKFVERPDISQIVKQHALVTSCFDRIVHHDGNLDLCIKCGGA</sequence>
<comment type="caution">
    <text evidence="1">The sequence shown here is derived from an EMBL/GenBank/DDBJ whole genome shotgun (WGS) entry which is preliminary data.</text>
</comment>
<dbReference type="EMBL" id="CAUYUJ010017172">
    <property type="protein sequence ID" value="CAK0872521.1"/>
    <property type="molecule type" value="Genomic_DNA"/>
</dbReference>
<proteinExistence type="predicted"/>
<protein>
    <submittedName>
        <fullName evidence="1">Uncharacterized protein</fullName>
    </submittedName>
</protein>
<organism evidence="1 2">
    <name type="scientific">Prorocentrum cordatum</name>
    <dbReference type="NCBI Taxonomy" id="2364126"/>
    <lineage>
        <taxon>Eukaryota</taxon>
        <taxon>Sar</taxon>
        <taxon>Alveolata</taxon>
        <taxon>Dinophyceae</taxon>
        <taxon>Prorocentrales</taxon>
        <taxon>Prorocentraceae</taxon>
        <taxon>Prorocentrum</taxon>
    </lineage>
</organism>
<accession>A0ABN9VH71</accession>
<evidence type="ECO:0000313" key="2">
    <source>
        <dbReference type="Proteomes" id="UP001189429"/>
    </source>
</evidence>
<keyword evidence="2" id="KW-1185">Reference proteome</keyword>
<reference evidence="1" key="1">
    <citation type="submission" date="2023-10" db="EMBL/GenBank/DDBJ databases">
        <authorList>
            <person name="Chen Y."/>
            <person name="Shah S."/>
            <person name="Dougan E. K."/>
            <person name="Thang M."/>
            <person name="Chan C."/>
        </authorList>
    </citation>
    <scope>NUCLEOTIDE SEQUENCE [LARGE SCALE GENOMIC DNA]</scope>
</reference>